<name>E3ZUH4_LISSE</name>
<dbReference type="EMBL" id="ADXJ01001210">
    <property type="protein sequence ID" value="EFR98723.1"/>
    <property type="molecule type" value="Genomic_DNA"/>
</dbReference>
<comment type="caution">
    <text evidence="1">The sequence shown here is derived from an EMBL/GenBank/DDBJ whole genome shotgun (WGS) entry which is preliminary data.</text>
</comment>
<accession>E3ZUH4</accession>
<dbReference type="AlphaFoldDB" id="E3ZUH4"/>
<sequence>MPYATLKKILKQSDRIISRVNGKGRAAQTLFSTVAIVVEQAIRHALTKKAAEKEAYMEFLASFTDAAQHVITLIESTGKLSEAYKPPVSLIGNGDRTVQLSLNLLGNVYRRRNSNDYRRSS</sequence>
<dbReference type="HOGENOM" id="CLU_2035216_0_0_9"/>
<dbReference type="Proteomes" id="UP000004302">
    <property type="component" value="Chromosome"/>
</dbReference>
<gene>
    <name evidence="1" type="ORF">NT03LS_3308</name>
</gene>
<protein>
    <submittedName>
        <fullName evidence="1">Uncharacterized protein</fullName>
    </submittedName>
</protein>
<organism evidence="1">
    <name type="scientific">Listeria seeligeri FSL N1-067</name>
    <dbReference type="NCBI Taxonomy" id="702453"/>
    <lineage>
        <taxon>Bacteria</taxon>
        <taxon>Bacillati</taxon>
        <taxon>Bacillota</taxon>
        <taxon>Bacilli</taxon>
        <taxon>Bacillales</taxon>
        <taxon>Listeriaceae</taxon>
        <taxon>Listeria</taxon>
    </lineage>
</organism>
<evidence type="ECO:0000313" key="1">
    <source>
        <dbReference type="EMBL" id="EFR98723.1"/>
    </source>
</evidence>
<reference evidence="1" key="1">
    <citation type="journal article" date="2010" name="Microbiol. Resour. Announc.">
        <title>Comparative genomics of the bacterial genus Listeria: Genome evolution is characterized by limited gene acquisition and limited gene loss.</title>
        <authorList>
            <person name="den Bakker H.C."/>
            <person name="Cummings C.A."/>
            <person name="Ferreira V."/>
            <person name="Vatta P."/>
            <person name="Orsi R.H."/>
            <person name="Degoricija L."/>
            <person name="Barker M."/>
            <person name="Petrauskene O."/>
            <person name="Furtado M.R."/>
            <person name="Wiedmann M."/>
        </authorList>
    </citation>
    <scope>NUCLEOTIDE SEQUENCE [LARGE SCALE GENOMIC DNA]</scope>
    <source>
        <strain evidence="1">FSL N1-067</strain>
    </source>
</reference>
<proteinExistence type="predicted"/>